<dbReference type="Proteomes" id="UP000887159">
    <property type="component" value="Unassembled WGS sequence"/>
</dbReference>
<gene>
    <name evidence="1" type="ORF">TNCV_3529301</name>
</gene>
<keyword evidence="2" id="KW-1185">Reference proteome</keyword>
<evidence type="ECO:0000313" key="1">
    <source>
        <dbReference type="EMBL" id="GFX91731.1"/>
    </source>
</evidence>
<evidence type="ECO:0000313" key="2">
    <source>
        <dbReference type="Proteomes" id="UP000887159"/>
    </source>
</evidence>
<comment type="caution">
    <text evidence="1">The sequence shown here is derived from an EMBL/GenBank/DDBJ whole genome shotgun (WGS) entry which is preliminary data.</text>
</comment>
<proteinExistence type="predicted"/>
<dbReference type="AlphaFoldDB" id="A0A8X6RHH4"/>
<sequence length="79" mass="9034">MCGGTQLEIYEELGITQRVSSTGLVSGSKMMVMKRDDTKKVTFEFQHQIRTSIWKLFRKETDGAQHHTCIVGSLYPLVR</sequence>
<name>A0A8X6RHH4_TRICX</name>
<accession>A0A8X6RHH4</accession>
<reference evidence="1" key="1">
    <citation type="submission" date="2020-08" db="EMBL/GenBank/DDBJ databases">
        <title>Multicomponent nature underlies the extraordinary mechanical properties of spider dragline silk.</title>
        <authorList>
            <person name="Kono N."/>
            <person name="Nakamura H."/>
            <person name="Mori M."/>
            <person name="Yoshida Y."/>
            <person name="Ohtoshi R."/>
            <person name="Malay A.D."/>
            <person name="Moran D.A.P."/>
            <person name="Tomita M."/>
            <person name="Numata K."/>
            <person name="Arakawa K."/>
        </authorList>
    </citation>
    <scope>NUCLEOTIDE SEQUENCE</scope>
</reference>
<protein>
    <submittedName>
        <fullName evidence="1">Uncharacterized protein</fullName>
    </submittedName>
</protein>
<organism evidence="1 2">
    <name type="scientific">Trichonephila clavipes</name>
    <name type="common">Golden silk orbweaver</name>
    <name type="synonym">Nephila clavipes</name>
    <dbReference type="NCBI Taxonomy" id="2585209"/>
    <lineage>
        <taxon>Eukaryota</taxon>
        <taxon>Metazoa</taxon>
        <taxon>Ecdysozoa</taxon>
        <taxon>Arthropoda</taxon>
        <taxon>Chelicerata</taxon>
        <taxon>Arachnida</taxon>
        <taxon>Araneae</taxon>
        <taxon>Araneomorphae</taxon>
        <taxon>Entelegynae</taxon>
        <taxon>Araneoidea</taxon>
        <taxon>Nephilidae</taxon>
        <taxon>Trichonephila</taxon>
    </lineage>
</organism>
<dbReference type="EMBL" id="BMAU01021136">
    <property type="protein sequence ID" value="GFX91731.1"/>
    <property type="molecule type" value="Genomic_DNA"/>
</dbReference>